<evidence type="ECO:0000313" key="3">
    <source>
        <dbReference type="EMBL" id="SDS31680.1"/>
    </source>
</evidence>
<name>A0A1H1R7L7_9MICO</name>
<protein>
    <submittedName>
        <fullName evidence="3">Uncharacterized protein</fullName>
    </submittedName>
</protein>
<evidence type="ECO:0000313" key="5">
    <source>
        <dbReference type="Proteomes" id="UP000893823"/>
    </source>
</evidence>
<gene>
    <name evidence="2" type="ORF">BCL57_001763</name>
    <name evidence="3" type="ORF">SAMN04489721_1112</name>
</gene>
<proteinExistence type="predicted"/>
<dbReference type="STRING" id="589382.SAMN04489721_1112"/>
<accession>A0A1H1R7L7</accession>
<keyword evidence="5" id="KW-1185">Reference proteome</keyword>
<reference evidence="3" key="2">
    <citation type="submission" date="2016-10" db="EMBL/GenBank/DDBJ databases">
        <authorList>
            <person name="de Groot N.N."/>
        </authorList>
    </citation>
    <scope>NUCLEOTIDE SEQUENCE [LARGE SCALE GENOMIC DNA]</scope>
    <source>
        <strain evidence="3">CPCC 202695</strain>
    </source>
</reference>
<dbReference type="Proteomes" id="UP000893823">
    <property type="component" value="Unassembled WGS sequence"/>
</dbReference>
<dbReference type="EMBL" id="LT629755">
    <property type="protein sequence ID" value="SDS31680.1"/>
    <property type="molecule type" value="Genomic_DNA"/>
</dbReference>
<dbReference type="EMBL" id="SODL02000003">
    <property type="protein sequence ID" value="MCP2367604.1"/>
    <property type="molecule type" value="Genomic_DNA"/>
</dbReference>
<keyword evidence="1" id="KW-0472">Membrane</keyword>
<dbReference type="AlphaFoldDB" id="A0A1H1R7L7"/>
<feature type="transmembrane region" description="Helical" evidence="1">
    <location>
        <begin position="20"/>
        <end position="41"/>
    </location>
</feature>
<sequence>MAVLIDPAVRPAMTTWATALLIMNGGLFLIPILAMSVFGVWPLIAPDLLTAVFVLAALGITLMLAAWAAWRGSQWPRLYLLVVAVGEFVGLVMGYGYLLAALALLVPAVWLLWRPSAVAFAADASKSPRRVQRSLP</sequence>
<evidence type="ECO:0000313" key="2">
    <source>
        <dbReference type="EMBL" id="MCP2367604.1"/>
    </source>
</evidence>
<evidence type="ECO:0000313" key="4">
    <source>
        <dbReference type="Proteomes" id="UP000199482"/>
    </source>
</evidence>
<keyword evidence="1" id="KW-1133">Transmembrane helix</keyword>
<organism evidence="3 4">
    <name type="scientific">Agromyces flavus</name>
    <dbReference type="NCBI Taxonomy" id="589382"/>
    <lineage>
        <taxon>Bacteria</taxon>
        <taxon>Bacillati</taxon>
        <taxon>Actinomycetota</taxon>
        <taxon>Actinomycetes</taxon>
        <taxon>Micrococcales</taxon>
        <taxon>Microbacteriaceae</taxon>
        <taxon>Agromyces</taxon>
    </lineage>
</organism>
<reference evidence="4" key="1">
    <citation type="submission" date="2016-10" db="EMBL/GenBank/DDBJ databases">
        <authorList>
            <person name="Varghese N."/>
            <person name="Submissions S."/>
        </authorList>
    </citation>
    <scope>NUCLEOTIDE SEQUENCE [LARGE SCALE GENOMIC DNA]</scope>
    <source>
        <strain evidence="4">CPCC 202695</strain>
    </source>
</reference>
<reference evidence="2" key="3">
    <citation type="submission" date="2022-06" db="EMBL/GenBank/DDBJ databases">
        <title>Genomic Encyclopedia of Type Strains, Phase III (KMG-III): the genomes of soil and plant-associated and newly described type strains.</title>
        <authorList>
            <person name="Whitman W."/>
        </authorList>
    </citation>
    <scope>NUCLEOTIDE SEQUENCE</scope>
    <source>
        <strain evidence="2">CPCC 202695</strain>
    </source>
</reference>
<feature type="transmembrane region" description="Helical" evidence="1">
    <location>
        <begin position="90"/>
        <end position="113"/>
    </location>
</feature>
<evidence type="ECO:0000256" key="1">
    <source>
        <dbReference type="SAM" id="Phobius"/>
    </source>
</evidence>
<dbReference type="Proteomes" id="UP000199482">
    <property type="component" value="Chromosome I"/>
</dbReference>
<keyword evidence="1" id="KW-0812">Transmembrane</keyword>
<feature type="transmembrane region" description="Helical" evidence="1">
    <location>
        <begin position="48"/>
        <end position="70"/>
    </location>
</feature>
<dbReference type="OrthoDB" id="5126231at2"/>
<dbReference type="RefSeq" id="WP_092669957.1">
    <property type="nucleotide sequence ID" value="NZ_BMDN01000003.1"/>
</dbReference>